<dbReference type="SUPFAM" id="SSF51197">
    <property type="entry name" value="Clavaminate synthase-like"/>
    <property type="match status" value="1"/>
</dbReference>
<dbReference type="InterPro" id="IPR004375">
    <property type="entry name" value="NanQ/TabA/YiaL"/>
</dbReference>
<dbReference type="PANTHER" id="PTHR34986">
    <property type="entry name" value="EVOLVED BETA-GALACTOSIDASE SUBUNIT BETA"/>
    <property type="match status" value="1"/>
</dbReference>
<dbReference type="PANTHER" id="PTHR34986:SF1">
    <property type="entry name" value="PROTEIN YIAL"/>
    <property type="match status" value="1"/>
</dbReference>
<dbReference type="EMBL" id="CM001376">
    <property type="protein sequence ID" value="EHM13905.1"/>
    <property type="molecule type" value="Genomic_DNA"/>
</dbReference>
<sequence length="168" mass="18921">MICCHLDDAGFYEALGPGLVQAVSFLRRPWEDERFSSVRALADLPVGKWPLDGERLFVSVEEPLTRPADLTPLESHRRFVDLQMTLLGEERMIWRPLGGLTSRGEWDLARDIRFYEPCPEGSIVDASDGRMVLFFPHDGHGPLVAPKTPAKIKKLVVKISWALLNLKG</sequence>
<dbReference type="Proteomes" id="UP000003806">
    <property type="component" value="Chromosome"/>
</dbReference>
<protein>
    <submittedName>
        <fullName evidence="1">Uncharacterized protein, YhcH/YjgK/YiaL family</fullName>
    </submittedName>
</protein>
<dbReference type="Pfam" id="PF04074">
    <property type="entry name" value="DUF386"/>
    <property type="match status" value="1"/>
</dbReference>
<organism evidence="1 2">
    <name type="scientific">Jonquetella anthropi DSM 22815</name>
    <dbReference type="NCBI Taxonomy" id="885272"/>
    <lineage>
        <taxon>Bacteria</taxon>
        <taxon>Thermotogati</taxon>
        <taxon>Synergistota</taxon>
        <taxon>Synergistia</taxon>
        <taxon>Synergistales</taxon>
        <taxon>Dethiosulfovibrionaceae</taxon>
        <taxon>Jonquetella</taxon>
    </lineage>
</organism>
<dbReference type="AlphaFoldDB" id="H0UJD8"/>
<dbReference type="Gene3D" id="2.60.120.370">
    <property type="entry name" value="YhcH/YjgK/YiaL"/>
    <property type="match status" value="1"/>
</dbReference>
<dbReference type="GO" id="GO:0005829">
    <property type="term" value="C:cytosol"/>
    <property type="evidence" value="ECO:0007669"/>
    <property type="project" value="TreeGrafter"/>
</dbReference>
<dbReference type="OrthoDB" id="9792756at2"/>
<dbReference type="InterPro" id="IPR037012">
    <property type="entry name" value="NanQ/TabA/YiaL_sf"/>
</dbReference>
<dbReference type="NCBIfam" id="TIGR00022">
    <property type="entry name" value="YhcH/YjgK/YiaL family protein"/>
    <property type="match status" value="1"/>
</dbReference>
<reference evidence="1 2" key="1">
    <citation type="submission" date="2011-11" db="EMBL/GenBank/DDBJ databases">
        <title>The Noncontiguous Finished genome of Jonquetella anthropi DSM 22815.</title>
        <authorList>
            <consortium name="US DOE Joint Genome Institute (JGI-PGF)"/>
            <person name="Lucas S."/>
            <person name="Copeland A."/>
            <person name="Lapidus A."/>
            <person name="Glavina del Rio T."/>
            <person name="Dalin E."/>
            <person name="Tice H."/>
            <person name="Bruce D."/>
            <person name="Goodwin L."/>
            <person name="Pitluck S."/>
            <person name="Peters L."/>
            <person name="Mikhailova N."/>
            <person name="Held B."/>
            <person name="Kyrpides N."/>
            <person name="Mavromatis K."/>
            <person name="Ivanova N."/>
            <person name="Markowitz V."/>
            <person name="Cheng J.-F."/>
            <person name="Hugenholtz P."/>
            <person name="Woyke T."/>
            <person name="Wu D."/>
            <person name="Gronow S."/>
            <person name="Wellnitz S."/>
            <person name="Brambilla E."/>
            <person name="Klenk H.-P."/>
            <person name="Eisen J.A."/>
        </authorList>
    </citation>
    <scope>NUCLEOTIDE SEQUENCE [LARGE SCALE GENOMIC DNA]</scope>
    <source>
        <strain evidence="1 2">DSM 22815</strain>
    </source>
</reference>
<accession>H0UJD8</accession>
<evidence type="ECO:0000313" key="2">
    <source>
        <dbReference type="Proteomes" id="UP000003806"/>
    </source>
</evidence>
<gene>
    <name evidence="1" type="ORF">JonanDRAFT_1546</name>
</gene>
<dbReference type="RefSeq" id="WP_008519766.1">
    <property type="nucleotide sequence ID" value="NZ_CM001376.1"/>
</dbReference>
<dbReference type="eggNOG" id="COG2731">
    <property type="taxonomic scope" value="Bacteria"/>
</dbReference>
<keyword evidence="2" id="KW-1185">Reference proteome</keyword>
<dbReference type="HOGENOM" id="CLU_107139_2_1_0"/>
<proteinExistence type="predicted"/>
<name>H0UJD8_9BACT</name>
<evidence type="ECO:0000313" key="1">
    <source>
        <dbReference type="EMBL" id="EHM13905.1"/>
    </source>
</evidence>